<reference evidence="1 2" key="1">
    <citation type="submission" date="2018-06" db="EMBL/GenBank/DDBJ databases">
        <title>Comparative genomics reveals the genomic features of Rhizophagus irregularis, R. cerebriforme, R. diaphanum and Gigaspora rosea, and their symbiotic lifestyle signature.</title>
        <authorList>
            <person name="Morin E."/>
            <person name="San Clemente H."/>
            <person name="Chen E.C.H."/>
            <person name="De La Providencia I."/>
            <person name="Hainaut M."/>
            <person name="Kuo A."/>
            <person name="Kohler A."/>
            <person name="Murat C."/>
            <person name="Tang N."/>
            <person name="Roy S."/>
            <person name="Loubradou J."/>
            <person name="Henrissat B."/>
            <person name="Grigoriev I.V."/>
            <person name="Corradi N."/>
            <person name="Roux C."/>
            <person name="Martin F.M."/>
        </authorList>
    </citation>
    <scope>NUCLEOTIDE SEQUENCE [LARGE SCALE GENOMIC DNA]</scope>
    <source>
        <strain evidence="1 2">DAOM 194757</strain>
    </source>
</reference>
<accession>A0A397UWF6</accession>
<proteinExistence type="predicted"/>
<name>A0A397UWF6_9GLOM</name>
<comment type="caution">
    <text evidence="1">The sequence shown here is derived from an EMBL/GenBank/DDBJ whole genome shotgun (WGS) entry which is preliminary data.</text>
</comment>
<evidence type="ECO:0000313" key="1">
    <source>
        <dbReference type="EMBL" id="RIB14574.1"/>
    </source>
</evidence>
<sequence>MKFVENLLQQIKKHTKRVRITVEETGDKAEARKAEEIQVSRTISEEEVEVIYENEEDAIIREEIEAIIQKNVMDKDLESTNEEDVDFTNEEEVDAIDEEEIRMINLVEVIKAMEKSFTRGNMCKKKDPYIPYYLDSVGTSNEGLNTLANIGITTTARAPDTTSTSWAAHMATIIANPCPISAIPHNGALNTKVIDKLILKHLDERFIKNLGVSCHDRKQNYIERQTYTEYHSFDFVESNLKSVENYTKALQIVYNQRPMQEYLFNNAIPMVADWPGQFFIRKAIAH</sequence>
<dbReference type="AlphaFoldDB" id="A0A397UWF6"/>
<keyword evidence="2" id="KW-1185">Reference proteome</keyword>
<dbReference type="OrthoDB" id="2492852at2759"/>
<protein>
    <submittedName>
        <fullName evidence="1">Uncharacterized protein</fullName>
    </submittedName>
</protein>
<organism evidence="1 2">
    <name type="scientific">Gigaspora rosea</name>
    <dbReference type="NCBI Taxonomy" id="44941"/>
    <lineage>
        <taxon>Eukaryota</taxon>
        <taxon>Fungi</taxon>
        <taxon>Fungi incertae sedis</taxon>
        <taxon>Mucoromycota</taxon>
        <taxon>Glomeromycotina</taxon>
        <taxon>Glomeromycetes</taxon>
        <taxon>Diversisporales</taxon>
        <taxon>Gigasporaceae</taxon>
        <taxon>Gigaspora</taxon>
    </lineage>
</organism>
<gene>
    <name evidence="1" type="ORF">C2G38_2194739</name>
</gene>
<evidence type="ECO:0000313" key="2">
    <source>
        <dbReference type="Proteomes" id="UP000266673"/>
    </source>
</evidence>
<dbReference type="EMBL" id="QKWP01000818">
    <property type="protein sequence ID" value="RIB14574.1"/>
    <property type="molecule type" value="Genomic_DNA"/>
</dbReference>
<dbReference type="Proteomes" id="UP000266673">
    <property type="component" value="Unassembled WGS sequence"/>
</dbReference>